<evidence type="ECO:0000256" key="1">
    <source>
        <dbReference type="SAM" id="SignalP"/>
    </source>
</evidence>
<gene>
    <name evidence="3" type="ORF">PENTCL1PPCAC_1626</name>
</gene>
<dbReference type="InterPro" id="IPR029153">
    <property type="entry name" value="CPG4"/>
</dbReference>
<organism evidence="3 4">
    <name type="scientific">Pristionchus entomophagus</name>
    <dbReference type="NCBI Taxonomy" id="358040"/>
    <lineage>
        <taxon>Eukaryota</taxon>
        <taxon>Metazoa</taxon>
        <taxon>Ecdysozoa</taxon>
        <taxon>Nematoda</taxon>
        <taxon>Chromadorea</taxon>
        <taxon>Rhabditida</taxon>
        <taxon>Rhabditina</taxon>
        <taxon>Diplogasteromorpha</taxon>
        <taxon>Diplogasteroidea</taxon>
        <taxon>Neodiplogasteridae</taxon>
        <taxon>Pristionchus</taxon>
    </lineage>
</organism>
<feature type="signal peptide" evidence="1">
    <location>
        <begin position="1"/>
        <end position="21"/>
    </location>
</feature>
<evidence type="ECO:0000259" key="2">
    <source>
        <dbReference type="Pfam" id="PF15481"/>
    </source>
</evidence>
<keyword evidence="1" id="KW-0732">Signal</keyword>
<evidence type="ECO:0000313" key="4">
    <source>
        <dbReference type="Proteomes" id="UP001432027"/>
    </source>
</evidence>
<name>A0AAV5S8Q4_9BILA</name>
<dbReference type="PANTHER" id="PTHR37442:SF1">
    <property type="entry name" value="CHONDROITIN PROTEOGLYCAN 4 DOMAIN-CONTAINING PROTEIN"/>
    <property type="match status" value="1"/>
</dbReference>
<dbReference type="InterPro" id="IPR053123">
    <property type="entry name" value="CPG4-like"/>
</dbReference>
<reference evidence="3" key="1">
    <citation type="submission" date="2023-10" db="EMBL/GenBank/DDBJ databases">
        <title>Genome assembly of Pristionchus species.</title>
        <authorList>
            <person name="Yoshida K."/>
            <person name="Sommer R.J."/>
        </authorList>
    </citation>
    <scope>NUCLEOTIDE SEQUENCE</scope>
    <source>
        <strain evidence="3">RS0144</strain>
    </source>
</reference>
<sequence>MFPPPRHTLATLLLLAGAVWCSLPSQSSTVAPRLPLDYGVSGPNVNVSTILSAVGTPYCMRRCLGRLALAAKKLLAFNETTARFQDLCSAFAATKECLDARIHCGPRNVYDAVTSGMEYTCVTKRASFDRVEPCLREHVDPILQTCDSSCLLRANLSAFSTAPTVQMAAQIGGNLLMVAKHLPPFCSAVQCALPCILERANAVCPLSGWLILDSVLQPFDKAAALFAKAPPLMQQLVREQLSDRCAYLFDVTSLADMRKGKF</sequence>
<proteinExistence type="predicted"/>
<dbReference type="EMBL" id="BTSX01000001">
    <property type="protein sequence ID" value="GMS79451.1"/>
    <property type="molecule type" value="Genomic_DNA"/>
</dbReference>
<accession>A0AAV5S8Q4</accession>
<dbReference type="AlphaFoldDB" id="A0AAV5S8Q4"/>
<dbReference type="PANTHER" id="PTHR37442">
    <property type="entry name" value="F18A1.7 PROTEIN-RELATED"/>
    <property type="match status" value="1"/>
</dbReference>
<feature type="chain" id="PRO_5043842860" description="Chondroitin proteoglycan 4 domain-containing protein" evidence="1">
    <location>
        <begin position="22"/>
        <end position="262"/>
    </location>
</feature>
<keyword evidence="4" id="KW-1185">Reference proteome</keyword>
<feature type="domain" description="Chondroitin proteoglycan 4" evidence="2">
    <location>
        <begin position="58"/>
        <end position="151"/>
    </location>
</feature>
<comment type="caution">
    <text evidence="3">The sequence shown here is derived from an EMBL/GenBank/DDBJ whole genome shotgun (WGS) entry which is preliminary data.</text>
</comment>
<evidence type="ECO:0000313" key="3">
    <source>
        <dbReference type="EMBL" id="GMS79451.1"/>
    </source>
</evidence>
<protein>
    <recommendedName>
        <fullName evidence="2">Chondroitin proteoglycan 4 domain-containing protein</fullName>
    </recommendedName>
</protein>
<dbReference type="Proteomes" id="UP001432027">
    <property type="component" value="Unassembled WGS sequence"/>
</dbReference>
<dbReference type="Pfam" id="PF15481">
    <property type="entry name" value="CPG4"/>
    <property type="match status" value="1"/>
</dbReference>